<dbReference type="InterPro" id="IPR029063">
    <property type="entry name" value="SAM-dependent_MTases_sf"/>
</dbReference>
<evidence type="ECO:0000313" key="2">
    <source>
        <dbReference type="Proteomes" id="UP000321058"/>
    </source>
</evidence>
<dbReference type="EMBL" id="BKAJ01000069">
    <property type="protein sequence ID" value="GEP56741.1"/>
    <property type="molecule type" value="Genomic_DNA"/>
</dbReference>
<dbReference type="Gene3D" id="3.40.50.150">
    <property type="entry name" value="Vaccinia Virus protein VP39"/>
    <property type="match status" value="1"/>
</dbReference>
<accession>A0A512NCR5</accession>
<protein>
    <recommendedName>
        <fullName evidence="3">Class I SAM-dependent methyltransferase</fullName>
    </recommendedName>
</protein>
<reference evidence="1 2" key="1">
    <citation type="submission" date="2019-07" db="EMBL/GenBank/DDBJ databases">
        <title>Whole genome shotgun sequence of Reyranella soli NBRC 108950.</title>
        <authorList>
            <person name="Hosoyama A."/>
            <person name="Uohara A."/>
            <person name="Ohji S."/>
            <person name="Ichikawa N."/>
        </authorList>
    </citation>
    <scope>NUCLEOTIDE SEQUENCE [LARGE SCALE GENOMIC DNA]</scope>
    <source>
        <strain evidence="1 2">NBRC 108950</strain>
    </source>
</reference>
<dbReference type="OrthoDB" id="9816424at2"/>
<evidence type="ECO:0008006" key="3">
    <source>
        <dbReference type="Google" id="ProtNLM"/>
    </source>
</evidence>
<evidence type="ECO:0000313" key="1">
    <source>
        <dbReference type="EMBL" id="GEP56741.1"/>
    </source>
</evidence>
<comment type="caution">
    <text evidence="1">The sequence shown here is derived from an EMBL/GenBank/DDBJ whole genome shotgun (WGS) entry which is preliminary data.</text>
</comment>
<dbReference type="Proteomes" id="UP000321058">
    <property type="component" value="Unassembled WGS sequence"/>
</dbReference>
<keyword evidence="2" id="KW-1185">Reference proteome</keyword>
<dbReference type="RefSeq" id="WP_147150969.1">
    <property type="nucleotide sequence ID" value="NZ_BKAJ01000069.1"/>
</dbReference>
<proteinExistence type="predicted"/>
<sequence>MNIIRKFLKREAPPNDSSQEHRIDVRPLAPIATPKGHVSDIAAVMASPEYAEVLAYFSLYPGRSLMSDHSRSVLYSLARLMRPQLIAEIGTLHAGTTEVFARALWQNGGGVVHTADPYGGERCPAIIAQWPEELQRHAQFHAKSSMDFFSRMVLESKTFDLLLIDGNHDYEYALFDLQMAARLVRPGGIVVMDNAEQSGPFKAARLFLAANPAWREIGSAMADYHPFKPFERERASLPDTSFVLLHAPDHLSIGDGPHSWGQAWIDTPQLNGLRFEVVQPCKGVLLYQIYLRGFANANRWVKEERIEGSVRIDLAGEASIDHLLGRRLSVVSPPEFDDQLFTLELDLSWQADSGSPPLALARLPVPI</sequence>
<dbReference type="Pfam" id="PF13578">
    <property type="entry name" value="Methyltransf_24"/>
    <property type="match status" value="1"/>
</dbReference>
<dbReference type="AlphaFoldDB" id="A0A512NCR5"/>
<dbReference type="SUPFAM" id="SSF53335">
    <property type="entry name" value="S-adenosyl-L-methionine-dependent methyltransferases"/>
    <property type="match status" value="1"/>
</dbReference>
<organism evidence="1 2">
    <name type="scientific">Reyranella soli</name>
    <dbReference type="NCBI Taxonomy" id="1230389"/>
    <lineage>
        <taxon>Bacteria</taxon>
        <taxon>Pseudomonadati</taxon>
        <taxon>Pseudomonadota</taxon>
        <taxon>Alphaproteobacteria</taxon>
        <taxon>Hyphomicrobiales</taxon>
        <taxon>Reyranellaceae</taxon>
        <taxon>Reyranella</taxon>
    </lineage>
</organism>
<name>A0A512NCR5_9HYPH</name>
<gene>
    <name evidence="1" type="ORF">RSO01_39070</name>
</gene>